<organism evidence="1 2">
    <name type="scientific">Kitasatospora phosalacinea</name>
    <dbReference type="NCBI Taxonomy" id="2065"/>
    <lineage>
        <taxon>Bacteria</taxon>
        <taxon>Bacillati</taxon>
        <taxon>Actinomycetota</taxon>
        <taxon>Actinomycetes</taxon>
        <taxon>Kitasatosporales</taxon>
        <taxon>Streptomycetaceae</taxon>
        <taxon>Kitasatospora</taxon>
    </lineage>
</organism>
<accession>A0ABW6GM61</accession>
<sequence>MNGSRPAGGHLARTARLAHRLGYRTRTASWSALCALCTLLGPAAVAGPAAAAGRLTTDE</sequence>
<dbReference type="RefSeq" id="WP_380315155.1">
    <property type="nucleotide sequence ID" value="NZ_JBHYPW010000001.1"/>
</dbReference>
<comment type="caution">
    <text evidence="1">The sequence shown here is derived from an EMBL/GenBank/DDBJ whole genome shotgun (WGS) entry which is preliminary data.</text>
</comment>
<name>A0ABW6GM61_9ACTN</name>
<keyword evidence="2" id="KW-1185">Reference proteome</keyword>
<dbReference type="Proteomes" id="UP001599542">
    <property type="component" value="Unassembled WGS sequence"/>
</dbReference>
<evidence type="ECO:0000313" key="1">
    <source>
        <dbReference type="EMBL" id="MFE1353837.1"/>
    </source>
</evidence>
<reference evidence="1 2" key="1">
    <citation type="submission" date="2024-09" db="EMBL/GenBank/DDBJ databases">
        <title>The Natural Products Discovery Center: Release of the First 8490 Sequenced Strains for Exploring Actinobacteria Biosynthetic Diversity.</title>
        <authorList>
            <person name="Kalkreuter E."/>
            <person name="Kautsar S.A."/>
            <person name="Yang D."/>
            <person name="Bader C.D."/>
            <person name="Teijaro C.N."/>
            <person name="Fluegel L."/>
            <person name="Davis C.M."/>
            <person name="Simpson J.R."/>
            <person name="Lauterbach L."/>
            <person name="Steele A.D."/>
            <person name="Gui C."/>
            <person name="Meng S."/>
            <person name="Li G."/>
            <person name="Viehrig K."/>
            <person name="Ye F."/>
            <person name="Su P."/>
            <person name="Kiefer A.F."/>
            <person name="Nichols A."/>
            <person name="Cepeda A.J."/>
            <person name="Yan W."/>
            <person name="Fan B."/>
            <person name="Jiang Y."/>
            <person name="Adhikari A."/>
            <person name="Zheng C.-J."/>
            <person name="Schuster L."/>
            <person name="Cowan T.M."/>
            <person name="Smanski M.J."/>
            <person name="Chevrette M.G."/>
            <person name="De Carvalho L.P.S."/>
            <person name="Shen B."/>
        </authorList>
    </citation>
    <scope>NUCLEOTIDE SEQUENCE [LARGE SCALE GENOMIC DNA]</scope>
    <source>
        <strain evidence="1 2">NPDC058753</strain>
    </source>
</reference>
<proteinExistence type="predicted"/>
<dbReference type="EMBL" id="JBHYPX010000034">
    <property type="protein sequence ID" value="MFE1353837.1"/>
    <property type="molecule type" value="Genomic_DNA"/>
</dbReference>
<gene>
    <name evidence="1" type="ORF">ACFW6T_17795</name>
</gene>
<protein>
    <submittedName>
        <fullName evidence="1">Uncharacterized protein</fullName>
    </submittedName>
</protein>
<evidence type="ECO:0000313" key="2">
    <source>
        <dbReference type="Proteomes" id="UP001599542"/>
    </source>
</evidence>